<keyword evidence="14" id="KW-0175">Coiled coil</keyword>
<keyword evidence="18" id="KW-1185">Reference proteome</keyword>
<dbReference type="FunFam" id="1.10.287.130:FF:000008">
    <property type="entry name" value="Two-component sensor histidine kinase"/>
    <property type="match status" value="1"/>
</dbReference>
<dbReference type="GO" id="GO:0005886">
    <property type="term" value="C:plasma membrane"/>
    <property type="evidence" value="ECO:0007669"/>
    <property type="project" value="UniProtKB-SubCell"/>
</dbReference>
<dbReference type="InterPro" id="IPR050398">
    <property type="entry name" value="HssS/ArlS-like"/>
</dbReference>
<dbReference type="OrthoDB" id="2359336at2"/>
<evidence type="ECO:0000256" key="12">
    <source>
        <dbReference type="ARBA" id="ARBA00023012"/>
    </source>
</evidence>
<comment type="subcellular location">
    <subcellularLocation>
        <location evidence="2">Cell membrane</location>
        <topology evidence="2">Multi-pass membrane protein</topology>
    </subcellularLocation>
</comment>
<dbReference type="Pfam" id="PF00512">
    <property type="entry name" value="HisKA"/>
    <property type="match status" value="1"/>
</dbReference>
<evidence type="ECO:0000256" key="13">
    <source>
        <dbReference type="ARBA" id="ARBA00023136"/>
    </source>
</evidence>
<evidence type="ECO:0000313" key="18">
    <source>
        <dbReference type="Proteomes" id="UP000243591"/>
    </source>
</evidence>
<dbReference type="PANTHER" id="PTHR45528">
    <property type="entry name" value="SENSOR HISTIDINE KINASE CPXA"/>
    <property type="match status" value="1"/>
</dbReference>
<keyword evidence="12" id="KW-0902">Two-component regulatory system</keyword>
<dbReference type="PROSITE" id="PS50109">
    <property type="entry name" value="HIS_KIN"/>
    <property type="match status" value="1"/>
</dbReference>
<evidence type="ECO:0000259" key="16">
    <source>
        <dbReference type="PROSITE" id="PS50109"/>
    </source>
</evidence>
<dbReference type="STRING" id="2756.BFR44_08195"/>
<reference evidence="17 18" key="1">
    <citation type="submission" date="2017-09" db="EMBL/GenBank/DDBJ databases">
        <title>Complete Genome Sequences of Two Strains of the Meat Spoilage Bacterium Brochothrix thermosphacta Isolated from Ground Chicken.</title>
        <authorList>
            <person name="Paoli G.C."/>
            <person name="Wijey C."/>
            <person name="Chen C.-Y."/>
            <person name="Nguyen L."/>
            <person name="Yan X."/>
            <person name="Irwin P.L."/>
        </authorList>
    </citation>
    <scope>NUCLEOTIDE SEQUENCE [LARGE SCALE GENOMIC DNA]</scope>
    <source>
        <strain evidence="17 18">BI</strain>
    </source>
</reference>
<dbReference type="KEGG" id="bths:CNY62_09105"/>
<dbReference type="SUPFAM" id="SSF47384">
    <property type="entry name" value="Homodimeric domain of signal transducing histidine kinase"/>
    <property type="match status" value="1"/>
</dbReference>
<keyword evidence="5" id="KW-0597">Phosphoprotein</keyword>
<keyword evidence="9 17" id="KW-0418">Kinase</keyword>
<gene>
    <name evidence="17" type="ORF">CNY62_09105</name>
</gene>
<dbReference type="GO" id="GO:0005524">
    <property type="term" value="F:ATP binding"/>
    <property type="evidence" value="ECO:0007669"/>
    <property type="project" value="UniProtKB-KW"/>
</dbReference>
<evidence type="ECO:0000256" key="2">
    <source>
        <dbReference type="ARBA" id="ARBA00004651"/>
    </source>
</evidence>
<dbReference type="EMBL" id="CP023483">
    <property type="protein sequence ID" value="ATF26534.1"/>
    <property type="molecule type" value="Genomic_DNA"/>
</dbReference>
<dbReference type="InterPro" id="IPR036890">
    <property type="entry name" value="HATPase_C_sf"/>
</dbReference>
<dbReference type="Gene3D" id="3.30.565.10">
    <property type="entry name" value="Histidine kinase-like ATPase, C-terminal domain"/>
    <property type="match status" value="1"/>
</dbReference>
<evidence type="ECO:0000256" key="1">
    <source>
        <dbReference type="ARBA" id="ARBA00000085"/>
    </source>
</evidence>
<keyword evidence="7 15" id="KW-0812">Transmembrane</keyword>
<evidence type="ECO:0000256" key="7">
    <source>
        <dbReference type="ARBA" id="ARBA00022692"/>
    </source>
</evidence>
<keyword evidence="6" id="KW-0808">Transferase</keyword>
<dbReference type="PANTHER" id="PTHR45528:SF1">
    <property type="entry name" value="SENSOR HISTIDINE KINASE CPXA"/>
    <property type="match status" value="1"/>
</dbReference>
<feature type="transmembrane region" description="Helical" evidence="15">
    <location>
        <begin position="278"/>
        <end position="298"/>
    </location>
</feature>
<comment type="catalytic activity">
    <reaction evidence="1">
        <text>ATP + protein L-histidine = ADP + protein N-phospho-L-histidine.</text>
        <dbReference type="EC" id="2.7.13.3"/>
    </reaction>
</comment>
<keyword evidence="11 15" id="KW-1133">Transmembrane helix</keyword>
<feature type="transmembrane region" description="Helical" evidence="15">
    <location>
        <begin position="310"/>
        <end position="331"/>
    </location>
</feature>
<dbReference type="AlphaFoldDB" id="A0A1D2LXH6"/>
<evidence type="ECO:0000256" key="9">
    <source>
        <dbReference type="ARBA" id="ARBA00022777"/>
    </source>
</evidence>
<dbReference type="Pfam" id="PF02518">
    <property type="entry name" value="HATPase_c"/>
    <property type="match status" value="1"/>
</dbReference>
<protein>
    <recommendedName>
        <fullName evidence="3">histidine kinase</fullName>
        <ecNumber evidence="3">2.7.13.3</ecNumber>
    </recommendedName>
</protein>
<feature type="domain" description="Histidine kinase" evidence="16">
    <location>
        <begin position="503"/>
        <end position="719"/>
    </location>
</feature>
<evidence type="ECO:0000256" key="4">
    <source>
        <dbReference type="ARBA" id="ARBA00022475"/>
    </source>
</evidence>
<dbReference type="EC" id="2.7.13.3" evidence="3"/>
<name>A0A1D2LXH6_BROTH</name>
<accession>A0A1D2LXH6</accession>
<dbReference type="InterPro" id="IPR003594">
    <property type="entry name" value="HATPase_dom"/>
</dbReference>
<feature type="transmembrane region" description="Helical" evidence="15">
    <location>
        <begin position="390"/>
        <end position="412"/>
    </location>
</feature>
<evidence type="ECO:0000256" key="5">
    <source>
        <dbReference type="ARBA" id="ARBA00022553"/>
    </source>
</evidence>
<evidence type="ECO:0000256" key="10">
    <source>
        <dbReference type="ARBA" id="ARBA00022840"/>
    </source>
</evidence>
<evidence type="ECO:0000256" key="8">
    <source>
        <dbReference type="ARBA" id="ARBA00022741"/>
    </source>
</evidence>
<dbReference type="GO" id="GO:0000155">
    <property type="term" value="F:phosphorelay sensor kinase activity"/>
    <property type="evidence" value="ECO:0007669"/>
    <property type="project" value="InterPro"/>
</dbReference>
<dbReference type="Proteomes" id="UP000243591">
    <property type="component" value="Chromosome"/>
</dbReference>
<dbReference type="SMART" id="SM00387">
    <property type="entry name" value="HATPase_c"/>
    <property type="match status" value="1"/>
</dbReference>
<evidence type="ECO:0000313" key="17">
    <source>
        <dbReference type="EMBL" id="ATF26534.1"/>
    </source>
</evidence>
<keyword evidence="4" id="KW-1003">Cell membrane</keyword>
<evidence type="ECO:0000256" key="6">
    <source>
        <dbReference type="ARBA" id="ARBA00022679"/>
    </source>
</evidence>
<proteinExistence type="predicted"/>
<keyword evidence="10" id="KW-0067">ATP-binding</keyword>
<dbReference type="InterPro" id="IPR036097">
    <property type="entry name" value="HisK_dim/P_sf"/>
</dbReference>
<dbReference type="RefSeq" id="WP_069125119.1">
    <property type="nucleotide sequence ID" value="NZ_CP023483.1"/>
</dbReference>
<sequence>MVTKSNIKTAVVLTILLTVICYALIPLAMSHDLRERLVMDNDKAVVSNYNANNDYLLHDYTSELFLTALTQKNKDNTLNLTTADARELYDNEKANAAENTDDKSTEEMKLYRTKITEAQASGDTKRAKSLRSEFDAMIKTQYDYYFDDKKILAWANTKLLANLKEGRPSLAGSKEELDDTYYYYIFDTASKEILTNMPTIKASSSKADVQMELERLGANKNKEIIQTRTVKINLKDELNNESINLYKAPSAEYQTVFADKDLLANYSTYVKEVGQTKMITWLYVISGGLALIVLGWLVAKKQTLKIAPLFNLPLDIALIGVLFSGGLLLVIYRSTTAYELTPLILSGILMAIIVISSPRLYQAYRSETVRNELKSGVIGKWLENYQRLSLMMHVFCLIVMMCMSGALGLLIATQESPYVGLFVFIVLALLSLIMHMVYYHRVRETMKRPATIIQAATGKAIMQVSNKTVAEVNVDYERLEQLINQKIQKSEKSESLKTDLITNVSHDLRTPLTSIVTYSDLMQQPNVTLADQAAYAEVIQRKAQRMKQLIDDLFEVTKMDNGAIELNYTEVDLVALVKQSVGEYTEEFNSSSYLLRTTYPEQPIMVTIDSDKIWRVIDNLLQNTLKYTLPQSRIYVTVQDEMNQSRIIIKNISNYELNEAAPLLIERFKRGEQEKARDTEGHGLGLAIVQSIVSLHQGQLIVTVDGDMFKVQVVLPHKAAQESQFGL</sequence>
<dbReference type="SUPFAM" id="SSF55874">
    <property type="entry name" value="ATPase domain of HSP90 chaperone/DNA topoisomerase II/histidine kinase"/>
    <property type="match status" value="1"/>
</dbReference>
<evidence type="ECO:0000256" key="14">
    <source>
        <dbReference type="SAM" id="Coils"/>
    </source>
</evidence>
<feature type="transmembrane region" description="Helical" evidence="15">
    <location>
        <begin position="343"/>
        <end position="361"/>
    </location>
</feature>
<keyword evidence="13 15" id="KW-0472">Membrane</keyword>
<organism evidence="17 18">
    <name type="scientific">Brochothrix thermosphacta</name>
    <name type="common">Microbacterium thermosphactum</name>
    <dbReference type="NCBI Taxonomy" id="2756"/>
    <lineage>
        <taxon>Bacteria</taxon>
        <taxon>Bacillati</taxon>
        <taxon>Bacillota</taxon>
        <taxon>Bacilli</taxon>
        <taxon>Bacillales</taxon>
        <taxon>Listeriaceae</taxon>
        <taxon>Brochothrix</taxon>
    </lineage>
</organism>
<dbReference type="Gene3D" id="1.10.287.130">
    <property type="match status" value="1"/>
</dbReference>
<dbReference type="SMART" id="SM00388">
    <property type="entry name" value="HisKA"/>
    <property type="match status" value="1"/>
</dbReference>
<dbReference type="InterPro" id="IPR003661">
    <property type="entry name" value="HisK_dim/P_dom"/>
</dbReference>
<feature type="transmembrane region" description="Helical" evidence="15">
    <location>
        <begin position="418"/>
        <end position="439"/>
    </location>
</feature>
<evidence type="ECO:0000256" key="11">
    <source>
        <dbReference type="ARBA" id="ARBA00022989"/>
    </source>
</evidence>
<keyword evidence="8" id="KW-0547">Nucleotide-binding</keyword>
<feature type="coiled-coil region" evidence="14">
    <location>
        <begin position="469"/>
        <end position="499"/>
    </location>
</feature>
<dbReference type="CDD" id="cd00082">
    <property type="entry name" value="HisKA"/>
    <property type="match status" value="1"/>
</dbReference>
<evidence type="ECO:0000256" key="3">
    <source>
        <dbReference type="ARBA" id="ARBA00012438"/>
    </source>
</evidence>
<evidence type="ECO:0000256" key="15">
    <source>
        <dbReference type="SAM" id="Phobius"/>
    </source>
</evidence>
<dbReference type="InterPro" id="IPR005467">
    <property type="entry name" value="His_kinase_dom"/>
</dbReference>